<dbReference type="CDD" id="cd01627">
    <property type="entry name" value="HAD_TPP"/>
    <property type="match status" value="1"/>
</dbReference>
<comment type="similarity">
    <text evidence="1">In the N-terminal section; belongs to the glycosyltransferase 20 family.</text>
</comment>
<organism evidence="4 5">
    <name type="scientific">Allomyces macrogynus (strain ATCC 38327)</name>
    <name type="common">Allomyces javanicus var. macrogynus</name>
    <dbReference type="NCBI Taxonomy" id="578462"/>
    <lineage>
        <taxon>Eukaryota</taxon>
        <taxon>Fungi</taxon>
        <taxon>Fungi incertae sedis</taxon>
        <taxon>Blastocladiomycota</taxon>
        <taxon>Blastocladiomycetes</taxon>
        <taxon>Blastocladiales</taxon>
        <taxon>Blastocladiaceae</taxon>
        <taxon>Allomyces</taxon>
    </lineage>
</organism>
<dbReference type="NCBIfam" id="TIGR01484">
    <property type="entry name" value="HAD-SF-IIB"/>
    <property type="match status" value="1"/>
</dbReference>
<evidence type="ECO:0000256" key="1">
    <source>
        <dbReference type="ARBA" id="ARBA00005409"/>
    </source>
</evidence>
<dbReference type="InterPro" id="IPR036412">
    <property type="entry name" value="HAD-like_sf"/>
</dbReference>
<reference evidence="4 5" key="1">
    <citation type="submission" date="2009-11" db="EMBL/GenBank/DDBJ databases">
        <title>Annotation of Allomyces macrogynus ATCC 38327.</title>
        <authorList>
            <consortium name="The Broad Institute Genome Sequencing Platform"/>
            <person name="Russ C."/>
            <person name="Cuomo C."/>
            <person name="Burger G."/>
            <person name="Gray M.W."/>
            <person name="Holland P.W.H."/>
            <person name="King N."/>
            <person name="Lang F.B.F."/>
            <person name="Roger A.J."/>
            <person name="Ruiz-Trillo I."/>
            <person name="Young S.K."/>
            <person name="Zeng Q."/>
            <person name="Gargeya S."/>
            <person name="Fitzgerald M."/>
            <person name="Haas B."/>
            <person name="Abouelleil A."/>
            <person name="Alvarado L."/>
            <person name="Arachchi H.M."/>
            <person name="Berlin A."/>
            <person name="Chapman S.B."/>
            <person name="Gearin G."/>
            <person name="Goldberg J."/>
            <person name="Griggs A."/>
            <person name="Gujja S."/>
            <person name="Hansen M."/>
            <person name="Heiman D."/>
            <person name="Howarth C."/>
            <person name="Larimer J."/>
            <person name="Lui A."/>
            <person name="MacDonald P.J.P."/>
            <person name="McCowen C."/>
            <person name="Montmayeur A."/>
            <person name="Murphy C."/>
            <person name="Neiman D."/>
            <person name="Pearson M."/>
            <person name="Priest M."/>
            <person name="Roberts A."/>
            <person name="Saif S."/>
            <person name="Shea T."/>
            <person name="Sisk P."/>
            <person name="Stolte C."/>
            <person name="Sykes S."/>
            <person name="Wortman J."/>
            <person name="Nusbaum C."/>
            <person name="Birren B."/>
        </authorList>
    </citation>
    <scope>NUCLEOTIDE SEQUENCE [LARGE SCALE GENOMIC DNA]</scope>
    <source>
        <strain evidence="4 5">ATCC 38327</strain>
    </source>
</reference>
<evidence type="ECO:0000313" key="5">
    <source>
        <dbReference type="Proteomes" id="UP000054350"/>
    </source>
</evidence>
<dbReference type="VEuPathDB" id="FungiDB:AMAG_10195"/>
<dbReference type="GO" id="GO:0004805">
    <property type="term" value="F:trehalose-phosphatase activity"/>
    <property type="evidence" value="ECO:0007669"/>
    <property type="project" value="TreeGrafter"/>
</dbReference>
<protein>
    <submittedName>
        <fullName evidence="4">Trehalose-phosphatase</fullName>
    </submittedName>
</protein>
<feature type="region of interest" description="Disordered" evidence="3">
    <location>
        <begin position="949"/>
        <end position="985"/>
    </location>
</feature>
<dbReference type="GO" id="GO:0003825">
    <property type="term" value="F:alpha,alpha-trehalose-phosphate synthase (UDP-forming) activity"/>
    <property type="evidence" value="ECO:0007669"/>
    <property type="project" value="TreeGrafter"/>
</dbReference>
<reference evidence="5" key="2">
    <citation type="submission" date="2009-11" db="EMBL/GenBank/DDBJ databases">
        <title>The Genome Sequence of Allomyces macrogynus strain ATCC 38327.</title>
        <authorList>
            <consortium name="The Broad Institute Genome Sequencing Platform"/>
            <person name="Russ C."/>
            <person name="Cuomo C."/>
            <person name="Shea T."/>
            <person name="Young S.K."/>
            <person name="Zeng Q."/>
            <person name="Koehrsen M."/>
            <person name="Haas B."/>
            <person name="Borodovsky M."/>
            <person name="Guigo R."/>
            <person name="Alvarado L."/>
            <person name="Berlin A."/>
            <person name="Borenstein D."/>
            <person name="Chen Z."/>
            <person name="Engels R."/>
            <person name="Freedman E."/>
            <person name="Gellesch M."/>
            <person name="Goldberg J."/>
            <person name="Griggs A."/>
            <person name="Gujja S."/>
            <person name="Heiman D."/>
            <person name="Hepburn T."/>
            <person name="Howarth C."/>
            <person name="Jen D."/>
            <person name="Larson L."/>
            <person name="Lewis B."/>
            <person name="Mehta T."/>
            <person name="Park D."/>
            <person name="Pearson M."/>
            <person name="Roberts A."/>
            <person name="Saif S."/>
            <person name="Shenoy N."/>
            <person name="Sisk P."/>
            <person name="Stolte C."/>
            <person name="Sykes S."/>
            <person name="Walk T."/>
            <person name="White J."/>
            <person name="Yandava C."/>
            <person name="Burger G."/>
            <person name="Gray M.W."/>
            <person name="Holland P.W.H."/>
            <person name="King N."/>
            <person name="Lang F.B.F."/>
            <person name="Roger A.J."/>
            <person name="Ruiz-Trillo I."/>
            <person name="Lander E."/>
            <person name="Nusbaum C."/>
        </authorList>
    </citation>
    <scope>NUCLEOTIDE SEQUENCE [LARGE SCALE GENOMIC DNA]</scope>
    <source>
        <strain evidence="5">ATCC 38327</strain>
    </source>
</reference>
<dbReference type="EMBL" id="GG745345">
    <property type="protein sequence ID" value="KNE64861.1"/>
    <property type="molecule type" value="Genomic_DNA"/>
</dbReference>
<dbReference type="CDD" id="cd03788">
    <property type="entry name" value="GT20_TPS"/>
    <property type="match status" value="1"/>
</dbReference>
<dbReference type="InterPro" id="IPR003337">
    <property type="entry name" value="Trehalose_PPase"/>
</dbReference>
<dbReference type="NCBIfam" id="TIGR00685">
    <property type="entry name" value="T6PP"/>
    <property type="match status" value="1"/>
</dbReference>
<feature type="compositionally biased region" description="Low complexity" evidence="3">
    <location>
        <begin position="1068"/>
        <end position="1086"/>
    </location>
</feature>
<feature type="region of interest" description="Disordered" evidence="3">
    <location>
        <begin position="1068"/>
        <end position="1094"/>
    </location>
</feature>
<dbReference type="Gene3D" id="3.40.50.1000">
    <property type="entry name" value="HAD superfamily/HAD-like"/>
    <property type="match status" value="1"/>
</dbReference>
<dbReference type="Pfam" id="PF02358">
    <property type="entry name" value="Trehalose_PPase"/>
    <property type="match status" value="1"/>
</dbReference>
<dbReference type="AlphaFoldDB" id="A0A0L0SQT0"/>
<dbReference type="SUPFAM" id="SSF53756">
    <property type="entry name" value="UDP-Glycosyltransferase/glycogen phosphorylase"/>
    <property type="match status" value="1"/>
</dbReference>
<feature type="region of interest" description="Disordered" evidence="3">
    <location>
        <begin position="1"/>
        <end position="27"/>
    </location>
</feature>
<dbReference type="OrthoDB" id="755951at2759"/>
<dbReference type="GO" id="GO:0005829">
    <property type="term" value="C:cytosol"/>
    <property type="evidence" value="ECO:0007669"/>
    <property type="project" value="TreeGrafter"/>
</dbReference>
<gene>
    <name evidence="4" type="ORF">AMAG_10195</name>
</gene>
<name>A0A0L0SQT0_ALLM3</name>
<dbReference type="Proteomes" id="UP000054350">
    <property type="component" value="Unassembled WGS sequence"/>
</dbReference>
<dbReference type="InterPro" id="IPR023214">
    <property type="entry name" value="HAD_sf"/>
</dbReference>
<dbReference type="STRING" id="578462.A0A0L0SQT0"/>
<evidence type="ECO:0000256" key="3">
    <source>
        <dbReference type="SAM" id="MobiDB-lite"/>
    </source>
</evidence>
<dbReference type="Gene3D" id="3.30.70.1020">
    <property type="entry name" value="Trehalose-6-phosphate phosphatase related protein, domain 2"/>
    <property type="match status" value="1"/>
</dbReference>
<dbReference type="eggNOG" id="KOG1050">
    <property type="taxonomic scope" value="Eukaryota"/>
</dbReference>
<evidence type="ECO:0000313" key="4">
    <source>
        <dbReference type="EMBL" id="KNE64861.1"/>
    </source>
</evidence>
<dbReference type="Pfam" id="PF00982">
    <property type="entry name" value="Glyco_transf_20"/>
    <property type="match status" value="2"/>
</dbReference>
<dbReference type="GO" id="GO:0005946">
    <property type="term" value="C:alpha,alpha-trehalose-phosphate synthase complex (UDP-forming)"/>
    <property type="evidence" value="ECO:0007669"/>
    <property type="project" value="TreeGrafter"/>
</dbReference>
<dbReference type="PANTHER" id="PTHR10788:SF123">
    <property type="entry name" value="TREHALOSE-PHOSPHATASE"/>
    <property type="match status" value="1"/>
</dbReference>
<feature type="region of interest" description="Disordered" evidence="3">
    <location>
        <begin position="117"/>
        <end position="139"/>
    </location>
</feature>
<dbReference type="PANTHER" id="PTHR10788">
    <property type="entry name" value="TREHALOSE-6-PHOSPHATE SYNTHASE"/>
    <property type="match status" value="1"/>
</dbReference>
<feature type="compositionally biased region" description="Pro residues" evidence="3">
    <location>
        <begin position="1"/>
        <end position="14"/>
    </location>
</feature>
<keyword evidence="5" id="KW-1185">Reference proteome</keyword>
<dbReference type="InterPro" id="IPR001830">
    <property type="entry name" value="Glyco_trans_20"/>
</dbReference>
<dbReference type="Gene3D" id="3.40.50.2000">
    <property type="entry name" value="Glycogen Phosphorylase B"/>
    <property type="match status" value="2"/>
</dbReference>
<comment type="similarity">
    <text evidence="2">In the C-terminal section; belongs to the trehalose phosphatase family.</text>
</comment>
<feature type="compositionally biased region" description="Low complexity" evidence="3">
    <location>
        <begin position="956"/>
        <end position="971"/>
    </location>
</feature>
<dbReference type="OMA" id="HEWDILY"/>
<proteinExistence type="inferred from homology"/>
<accession>A0A0L0SQT0</accession>
<evidence type="ECO:0000256" key="2">
    <source>
        <dbReference type="ARBA" id="ARBA00006330"/>
    </source>
</evidence>
<dbReference type="GO" id="GO:0005992">
    <property type="term" value="P:trehalose biosynthetic process"/>
    <property type="evidence" value="ECO:0007669"/>
    <property type="project" value="InterPro"/>
</dbReference>
<dbReference type="SUPFAM" id="SSF56784">
    <property type="entry name" value="HAD-like"/>
    <property type="match status" value="1"/>
</dbReference>
<dbReference type="InterPro" id="IPR006379">
    <property type="entry name" value="HAD-SF_hydro_IIB"/>
</dbReference>
<dbReference type="FunFam" id="3.30.70.1020:FF:000002">
    <property type="entry name" value="Trehalose-6-phosphate synthase 2"/>
    <property type="match status" value="1"/>
</dbReference>
<sequence>MTPVTAPPPLPPRAESPDELTDGAEPAATPPRILHILHTLSVQAMLIDARDVPRISDVPGATSSLRRALSARPTVTLPLPTPACVPDDPLTPVWSHAPAVIDHASFPRADMHNVVGTGTTRHTPPPPLAPPVPADGADTASDMRPRWKLVPRPGHQALYSGIHSLAHAAPPTVPLANRSARDLPVSAAAAAAESDDVIAYPSVYVGAVGPAVDSTGHVIEGYAFTPADQAELASLLWRDHSAVAVFLDEATATDHYEGYCKTVLWPLLHYSLWEGVATDGRQEQRHWEAYVRANLEYAQAALRTYLPGDLVFVHDYHLLLVPAQLRAMVLGRRPPPTPSVDSNASSTFMSMILRGWNGEGLPTEPPVDDDSASMATSWETQDMSIGLFLHTPFPSSELFRCLPKRAALLEAILGASLIGFNNYSFARHFVSCCTRVLGLESTPTGIEYHGRHVEIGIFPIGIDAAHSDARRRSPAVRAKTAALRELYAGKRVIVSRNKSDQLQGVVHQLLAFAKLLQLYPQWQNKVILVQITQPAAGQKDANAKLEAKVSELVAQINGTYGTIEYSPVHHVHRTVEPDDFYALLSVADVGCITSIRDGYNTVSHELIVCQQPPPTSSTSSTFDDADTDPSWAPAPLILSEFTGTAGSLSAALIVNPYDYLGVAATLADALSMPRAERIQRHRQSMAMVTKYTSPKWARSFVRALEGSHARHLMSATHTTPRLDVARCVAAFHAAPMRLILFDYDGTLTPIVRVPSAAEPSPELLQALTALCADRSNRVFIISGRDQATLDAWLGHIPGLGLCAEHGCYLRMPYDARGWLDLTEELGDAAVWKAEIKEIFQYYQERTPGSFIEEKKSSIVWHHRLADPQFGAFQAKECQNHLENAVLSKLPLEVMKGKKNLEVRPLAINKGEIVHRLLATAAPRGARFTYVFCAGDDVTDETMFKRLRREFRHPAKSPSTTNANNPNTTTSAGVSGAGSVPPSPVAAYHHPIVDTVGTTSCTGSLAGGDAGANAAARGSQQTAVWTVTIGPASKRTTAGWHLQSPHEVVQVMLAWTGLASVASVTAPSRGASVGAPSVAASAAGNGVEARRTASS</sequence>
<feature type="compositionally biased region" description="Pro residues" evidence="3">
    <location>
        <begin position="123"/>
        <end position="133"/>
    </location>
</feature>